<accession>A0A517SKH6</accession>
<sequence length="99" mass="11740" precursor="true">MSKRALQLGAAAAILMATMVIGDAVQAAPPGQPSNWQRFYNYPYVYYPHNFQRQPESYDHLYYRYPQQRQIPVYNASWHNYYPSKKPYHMGHHDILDVF</sequence>
<feature type="chain" id="PRO_5021977592" description="Calmodulin-binding protein" evidence="1">
    <location>
        <begin position="28"/>
        <end position="99"/>
    </location>
</feature>
<dbReference type="KEGG" id="ccos:Pan44_46770"/>
<dbReference type="RefSeq" id="WP_231754138.1">
    <property type="nucleotide sequence ID" value="NZ_CP036271.1"/>
</dbReference>
<dbReference type="Proteomes" id="UP000315700">
    <property type="component" value="Chromosome"/>
</dbReference>
<evidence type="ECO:0000313" key="2">
    <source>
        <dbReference type="EMBL" id="QDT56620.1"/>
    </source>
</evidence>
<proteinExistence type="predicted"/>
<dbReference type="AlphaFoldDB" id="A0A517SKH6"/>
<reference evidence="2 3" key="1">
    <citation type="submission" date="2019-02" db="EMBL/GenBank/DDBJ databases">
        <title>Deep-cultivation of Planctomycetes and their phenomic and genomic characterization uncovers novel biology.</title>
        <authorList>
            <person name="Wiegand S."/>
            <person name="Jogler M."/>
            <person name="Boedeker C."/>
            <person name="Pinto D."/>
            <person name="Vollmers J."/>
            <person name="Rivas-Marin E."/>
            <person name="Kohn T."/>
            <person name="Peeters S.H."/>
            <person name="Heuer A."/>
            <person name="Rast P."/>
            <person name="Oberbeckmann S."/>
            <person name="Bunk B."/>
            <person name="Jeske O."/>
            <person name="Meyerdierks A."/>
            <person name="Storesund J.E."/>
            <person name="Kallscheuer N."/>
            <person name="Luecker S."/>
            <person name="Lage O.M."/>
            <person name="Pohl T."/>
            <person name="Merkel B.J."/>
            <person name="Hornburger P."/>
            <person name="Mueller R.-W."/>
            <person name="Bruemmer F."/>
            <person name="Labrenz M."/>
            <person name="Spormann A.M."/>
            <person name="Op den Camp H."/>
            <person name="Overmann J."/>
            <person name="Amann R."/>
            <person name="Jetten M.S.M."/>
            <person name="Mascher T."/>
            <person name="Medema M.H."/>
            <person name="Devos D.P."/>
            <person name="Kaster A.-K."/>
            <person name="Ovreas L."/>
            <person name="Rohde M."/>
            <person name="Galperin M.Y."/>
            <person name="Jogler C."/>
        </authorList>
    </citation>
    <scope>NUCLEOTIDE SEQUENCE [LARGE SCALE GENOMIC DNA]</scope>
    <source>
        <strain evidence="2 3">Pan44</strain>
    </source>
</reference>
<protein>
    <recommendedName>
        <fullName evidence="4">Calmodulin-binding protein</fullName>
    </recommendedName>
</protein>
<name>A0A517SKH6_9PLAN</name>
<keyword evidence="1" id="KW-0732">Signal</keyword>
<organism evidence="2 3">
    <name type="scientific">Caulifigura coniformis</name>
    <dbReference type="NCBI Taxonomy" id="2527983"/>
    <lineage>
        <taxon>Bacteria</taxon>
        <taxon>Pseudomonadati</taxon>
        <taxon>Planctomycetota</taxon>
        <taxon>Planctomycetia</taxon>
        <taxon>Planctomycetales</taxon>
        <taxon>Planctomycetaceae</taxon>
        <taxon>Caulifigura</taxon>
    </lineage>
</organism>
<gene>
    <name evidence="2" type="ORF">Pan44_46770</name>
</gene>
<evidence type="ECO:0000313" key="3">
    <source>
        <dbReference type="Proteomes" id="UP000315700"/>
    </source>
</evidence>
<dbReference type="EMBL" id="CP036271">
    <property type="protein sequence ID" value="QDT56620.1"/>
    <property type="molecule type" value="Genomic_DNA"/>
</dbReference>
<dbReference type="InParanoid" id="A0A517SKH6"/>
<feature type="signal peptide" evidence="1">
    <location>
        <begin position="1"/>
        <end position="27"/>
    </location>
</feature>
<evidence type="ECO:0008006" key="4">
    <source>
        <dbReference type="Google" id="ProtNLM"/>
    </source>
</evidence>
<keyword evidence="3" id="KW-1185">Reference proteome</keyword>
<evidence type="ECO:0000256" key="1">
    <source>
        <dbReference type="SAM" id="SignalP"/>
    </source>
</evidence>